<keyword evidence="2" id="KW-1185">Reference proteome</keyword>
<name>A0ABS8S6J9_DATST</name>
<organism evidence="1 2">
    <name type="scientific">Datura stramonium</name>
    <name type="common">Jimsonweed</name>
    <name type="synonym">Common thornapple</name>
    <dbReference type="NCBI Taxonomy" id="4076"/>
    <lineage>
        <taxon>Eukaryota</taxon>
        <taxon>Viridiplantae</taxon>
        <taxon>Streptophyta</taxon>
        <taxon>Embryophyta</taxon>
        <taxon>Tracheophyta</taxon>
        <taxon>Spermatophyta</taxon>
        <taxon>Magnoliopsida</taxon>
        <taxon>eudicotyledons</taxon>
        <taxon>Gunneridae</taxon>
        <taxon>Pentapetalae</taxon>
        <taxon>asterids</taxon>
        <taxon>lamiids</taxon>
        <taxon>Solanales</taxon>
        <taxon>Solanaceae</taxon>
        <taxon>Solanoideae</taxon>
        <taxon>Datureae</taxon>
        <taxon>Datura</taxon>
    </lineage>
</organism>
<comment type="caution">
    <text evidence="1">The sequence shown here is derived from an EMBL/GenBank/DDBJ whole genome shotgun (WGS) entry which is preliminary data.</text>
</comment>
<protein>
    <submittedName>
        <fullName evidence="1">Uncharacterized protein</fullName>
    </submittedName>
</protein>
<proteinExistence type="predicted"/>
<evidence type="ECO:0000313" key="2">
    <source>
        <dbReference type="Proteomes" id="UP000823775"/>
    </source>
</evidence>
<gene>
    <name evidence="1" type="ORF">HAX54_021203</name>
</gene>
<accession>A0ABS8S6J9</accession>
<reference evidence="1 2" key="1">
    <citation type="journal article" date="2021" name="BMC Genomics">
        <title>Datura genome reveals duplications of psychoactive alkaloid biosynthetic genes and high mutation rate following tissue culture.</title>
        <authorList>
            <person name="Rajewski A."/>
            <person name="Carter-House D."/>
            <person name="Stajich J."/>
            <person name="Litt A."/>
        </authorList>
    </citation>
    <scope>NUCLEOTIDE SEQUENCE [LARGE SCALE GENOMIC DNA]</scope>
    <source>
        <strain evidence="1">AR-01</strain>
    </source>
</reference>
<dbReference type="Proteomes" id="UP000823775">
    <property type="component" value="Unassembled WGS sequence"/>
</dbReference>
<evidence type="ECO:0000313" key="1">
    <source>
        <dbReference type="EMBL" id="MCD7453504.1"/>
    </source>
</evidence>
<sequence>MNHHRESTFNYGMNTNLIMDKTKGKRSKNPELAWTNQLLSKFISFNGKVCAYVKDLQSTTHAVKSGDEYTNMASSEREAEQGRAPWRLAAPADAGAMAACGTPCCKRDG</sequence>
<dbReference type="EMBL" id="JACEIK010000255">
    <property type="protein sequence ID" value="MCD7453504.1"/>
    <property type="molecule type" value="Genomic_DNA"/>
</dbReference>